<gene>
    <name evidence="4" type="ORF">SBA1_120042</name>
</gene>
<dbReference type="Pfam" id="PF00578">
    <property type="entry name" value="AhpC-TSA"/>
    <property type="match status" value="2"/>
</dbReference>
<reference evidence="5" key="1">
    <citation type="submission" date="2018-02" db="EMBL/GenBank/DDBJ databases">
        <authorList>
            <person name="Hausmann B."/>
        </authorList>
    </citation>
    <scope>NUCLEOTIDE SEQUENCE [LARGE SCALE GENOMIC DNA]</scope>
    <source>
        <strain evidence="5">Peat soil MAG SbA1</strain>
    </source>
</reference>
<dbReference type="GO" id="GO:0016491">
    <property type="term" value="F:oxidoreductase activity"/>
    <property type="evidence" value="ECO:0007669"/>
    <property type="project" value="InterPro"/>
</dbReference>
<organism evidence="4 5">
    <name type="scientific">Candidatus Sulfotelmatobacter kueseliae</name>
    <dbReference type="NCBI Taxonomy" id="2042962"/>
    <lineage>
        <taxon>Bacteria</taxon>
        <taxon>Pseudomonadati</taxon>
        <taxon>Acidobacteriota</taxon>
        <taxon>Terriglobia</taxon>
        <taxon>Terriglobales</taxon>
        <taxon>Candidatus Korobacteraceae</taxon>
        <taxon>Candidatus Sulfotelmatobacter</taxon>
    </lineage>
</organism>
<dbReference type="CDD" id="cd02966">
    <property type="entry name" value="TlpA_like_family"/>
    <property type="match status" value="1"/>
</dbReference>
<protein>
    <submittedName>
        <fullName evidence="4">Redoxin domain protein</fullName>
    </submittedName>
</protein>
<evidence type="ECO:0000313" key="5">
    <source>
        <dbReference type="Proteomes" id="UP000238701"/>
    </source>
</evidence>
<dbReference type="InterPro" id="IPR013766">
    <property type="entry name" value="Thioredoxin_domain"/>
</dbReference>
<dbReference type="EMBL" id="OMOD01000024">
    <property type="protein sequence ID" value="SPF33668.1"/>
    <property type="molecule type" value="Genomic_DNA"/>
</dbReference>
<dbReference type="PROSITE" id="PS00194">
    <property type="entry name" value="THIOREDOXIN_1"/>
    <property type="match status" value="1"/>
</dbReference>
<proteinExistence type="predicted"/>
<dbReference type="Proteomes" id="UP000238701">
    <property type="component" value="Unassembled WGS sequence"/>
</dbReference>
<dbReference type="SUPFAM" id="SSF52833">
    <property type="entry name" value="Thioredoxin-like"/>
    <property type="match status" value="2"/>
</dbReference>
<dbReference type="GO" id="GO:0016209">
    <property type="term" value="F:antioxidant activity"/>
    <property type="evidence" value="ECO:0007669"/>
    <property type="project" value="InterPro"/>
</dbReference>
<evidence type="ECO:0000259" key="3">
    <source>
        <dbReference type="PROSITE" id="PS51352"/>
    </source>
</evidence>
<evidence type="ECO:0000256" key="1">
    <source>
        <dbReference type="ARBA" id="ARBA00023284"/>
    </source>
</evidence>
<dbReference type="InterPro" id="IPR036249">
    <property type="entry name" value="Thioredoxin-like_sf"/>
</dbReference>
<evidence type="ECO:0000313" key="4">
    <source>
        <dbReference type="EMBL" id="SPF33668.1"/>
    </source>
</evidence>
<dbReference type="PROSITE" id="PS51352">
    <property type="entry name" value="THIOREDOXIN_2"/>
    <property type="match status" value="2"/>
</dbReference>
<feature type="domain" description="Thioredoxin" evidence="3">
    <location>
        <begin position="48"/>
        <end position="205"/>
    </location>
</feature>
<dbReference type="InterPro" id="IPR017937">
    <property type="entry name" value="Thioredoxin_CS"/>
</dbReference>
<feature type="chain" id="PRO_5015488787" evidence="2">
    <location>
        <begin position="36"/>
        <end position="407"/>
    </location>
</feature>
<feature type="signal peptide" evidence="2">
    <location>
        <begin position="1"/>
        <end position="35"/>
    </location>
</feature>
<dbReference type="InterPro" id="IPR000866">
    <property type="entry name" value="AhpC/TSA"/>
</dbReference>
<name>A0A2U3K212_9BACT</name>
<dbReference type="Gene3D" id="3.40.30.10">
    <property type="entry name" value="Glutaredoxin"/>
    <property type="match status" value="2"/>
</dbReference>
<dbReference type="PANTHER" id="PTHR43640">
    <property type="entry name" value="OS07G0260300 PROTEIN"/>
    <property type="match status" value="1"/>
</dbReference>
<dbReference type="PANTHER" id="PTHR43640:SF1">
    <property type="entry name" value="THIOREDOXIN-DEPENDENT PEROXIREDOXIN"/>
    <property type="match status" value="1"/>
</dbReference>
<dbReference type="CDD" id="cd02969">
    <property type="entry name" value="PRX_like1"/>
    <property type="match status" value="1"/>
</dbReference>
<evidence type="ECO:0000256" key="2">
    <source>
        <dbReference type="SAM" id="SignalP"/>
    </source>
</evidence>
<accession>A0A2U3K212</accession>
<dbReference type="AlphaFoldDB" id="A0A2U3K212"/>
<keyword evidence="2" id="KW-0732">Signal</keyword>
<dbReference type="InterPro" id="IPR047262">
    <property type="entry name" value="PRX-like1"/>
</dbReference>
<sequence>MHGLPFFSYNSWISWLRRLSAALVCAVMLALVAIAAAQEEEEPGPPTLAIGSAAPDFCLLGVDGKTHCLKDYAASKILMIAFICDHCPTSQLYETRIKQITADYKDRGVAVVAIEPNNPNAVRLDEMGYTDVGDSFEEMKIRAEYRHFNFPYLYDGADQKISNLYGPTATPHVFIFDAERKLRYEGRVDDNPREALVTQRDARLALDALLAGKPVPVAKTPAVGCSTKWLYKEEGRREEMAEIEKQPVSVKPVSADDLRALRKNSTGKLLLVDFWATWCGPCRQELPAFETMYRMYGHRAFDLVTVSINYPDERLGVEKVLRAEHATSTNLILGSTDLYPQLAAFDPDWNAAVPYTLLIRPDGTIAYKVQSTKVDPLRLKRLIIANLADDDYIGHQAYWKTAVEAKK</sequence>
<keyword evidence="1" id="KW-0676">Redox-active center</keyword>
<feature type="domain" description="Thioredoxin" evidence="3">
    <location>
        <begin position="209"/>
        <end position="388"/>
    </location>
</feature>